<organism evidence="2 3">
    <name type="scientific">Tumebacillus algifaecis</name>
    <dbReference type="NCBI Taxonomy" id="1214604"/>
    <lineage>
        <taxon>Bacteria</taxon>
        <taxon>Bacillati</taxon>
        <taxon>Bacillota</taxon>
        <taxon>Bacilli</taxon>
        <taxon>Bacillales</taxon>
        <taxon>Alicyclobacillaceae</taxon>
        <taxon>Tumebacillus</taxon>
    </lineage>
</organism>
<proteinExistence type="predicted"/>
<dbReference type="Proteomes" id="UP000214688">
    <property type="component" value="Chromosome"/>
</dbReference>
<dbReference type="Pfam" id="PF02627">
    <property type="entry name" value="CMD"/>
    <property type="match status" value="1"/>
</dbReference>
<dbReference type="OrthoDB" id="1683318at2"/>
<dbReference type="Gene3D" id="1.20.1290.10">
    <property type="entry name" value="AhpD-like"/>
    <property type="match status" value="1"/>
</dbReference>
<gene>
    <name evidence="2" type="ORF">CIG75_07785</name>
</gene>
<dbReference type="EMBL" id="CP022657">
    <property type="protein sequence ID" value="ASS77154.1"/>
    <property type="molecule type" value="Genomic_DNA"/>
</dbReference>
<sequence length="104" mass="11021">MGLSHFSEQLPDVGRKFMEFTAACFQDGAVSEKNKHLIALGIAVSAQDETCIMYHTHAALATGASEQEVLETIGVCGAFGGGAAMSQGVTLVQHVIDVYNEPQH</sequence>
<evidence type="ECO:0000313" key="3">
    <source>
        <dbReference type="Proteomes" id="UP000214688"/>
    </source>
</evidence>
<dbReference type="AlphaFoldDB" id="A0A223D717"/>
<evidence type="ECO:0000259" key="1">
    <source>
        <dbReference type="Pfam" id="PF02627"/>
    </source>
</evidence>
<dbReference type="KEGG" id="tab:CIG75_07785"/>
<accession>A0A223D717</accession>
<dbReference type="InterPro" id="IPR029032">
    <property type="entry name" value="AhpD-like"/>
</dbReference>
<dbReference type="GO" id="GO:0051920">
    <property type="term" value="F:peroxiredoxin activity"/>
    <property type="evidence" value="ECO:0007669"/>
    <property type="project" value="InterPro"/>
</dbReference>
<dbReference type="InterPro" id="IPR003779">
    <property type="entry name" value="CMD-like"/>
</dbReference>
<evidence type="ECO:0000313" key="2">
    <source>
        <dbReference type="EMBL" id="ASS77154.1"/>
    </source>
</evidence>
<dbReference type="PANTHER" id="PTHR33930:SF2">
    <property type="entry name" value="BLR3452 PROTEIN"/>
    <property type="match status" value="1"/>
</dbReference>
<dbReference type="PANTHER" id="PTHR33930">
    <property type="entry name" value="ALKYL HYDROPEROXIDE REDUCTASE AHPD"/>
    <property type="match status" value="1"/>
</dbReference>
<dbReference type="SUPFAM" id="SSF69118">
    <property type="entry name" value="AhpD-like"/>
    <property type="match status" value="1"/>
</dbReference>
<feature type="domain" description="Carboxymuconolactone decarboxylase-like" evidence="1">
    <location>
        <begin position="11"/>
        <end position="91"/>
    </location>
</feature>
<protein>
    <recommendedName>
        <fullName evidence="1">Carboxymuconolactone decarboxylase-like domain-containing protein</fullName>
    </recommendedName>
</protein>
<reference evidence="2 3" key="1">
    <citation type="journal article" date="2015" name="Int. J. Syst. Evol. Microbiol.">
        <title>Tumebacillus algifaecis sp. nov., isolated from decomposing algal scum.</title>
        <authorList>
            <person name="Wu Y.F."/>
            <person name="Zhang B."/>
            <person name="Xing P."/>
            <person name="Wu Q.L."/>
            <person name="Liu S.J."/>
        </authorList>
    </citation>
    <scope>NUCLEOTIDE SEQUENCE [LARGE SCALE GENOMIC DNA]</scope>
    <source>
        <strain evidence="2 3">THMBR28</strain>
    </source>
</reference>
<keyword evidence="3" id="KW-1185">Reference proteome</keyword>
<name>A0A223D717_9BACL</name>